<keyword evidence="2 6" id="KW-0436">Ligase</keyword>
<dbReference type="KEGG" id="tti:THITH_08365"/>
<dbReference type="Pfam" id="PF00501">
    <property type="entry name" value="AMP-binding"/>
    <property type="match status" value="1"/>
</dbReference>
<feature type="domain" description="AMP-dependent synthetase/ligase" evidence="4">
    <location>
        <begin position="11"/>
        <end position="319"/>
    </location>
</feature>
<dbReference type="Gene3D" id="3.30.300.30">
    <property type="match status" value="1"/>
</dbReference>
<comment type="similarity">
    <text evidence="1">Belongs to the ATP-dependent AMP-binding enzyme family.</text>
</comment>
<dbReference type="OrthoDB" id="9803968at2"/>
<dbReference type="InterPro" id="IPR045851">
    <property type="entry name" value="AMP-bd_C_sf"/>
</dbReference>
<dbReference type="InterPro" id="IPR025110">
    <property type="entry name" value="AMP-bd_C"/>
</dbReference>
<feature type="region of interest" description="Disordered" evidence="3">
    <location>
        <begin position="112"/>
        <end position="148"/>
    </location>
</feature>
<gene>
    <name evidence="6" type="ORF">THITH_08365</name>
</gene>
<protein>
    <submittedName>
        <fullName evidence="6">O-succinylbenzoate-CoA ligase</fullName>
    </submittedName>
</protein>
<feature type="domain" description="AMP-binding enzyme C-terminal" evidence="5">
    <location>
        <begin position="369"/>
        <end position="429"/>
    </location>
</feature>
<dbReference type="STRING" id="713585.THITH_08365"/>
<reference evidence="6 7" key="1">
    <citation type="submission" date="2013-12" db="EMBL/GenBank/DDBJ databases">
        <authorList>
            <consortium name="DOE Joint Genome Institute"/>
            <person name="Muyzer G."/>
            <person name="Huntemann M."/>
            <person name="Han J."/>
            <person name="Chen A."/>
            <person name="Kyrpides N."/>
            <person name="Mavromatis K."/>
            <person name="Markowitz V."/>
            <person name="Palaniappan K."/>
            <person name="Ivanova N."/>
            <person name="Schaumberg A."/>
            <person name="Pati A."/>
            <person name="Liolios K."/>
            <person name="Nordberg H.P."/>
            <person name="Cantor M.N."/>
            <person name="Hua S.X."/>
            <person name="Woyke T."/>
        </authorList>
    </citation>
    <scope>NUCLEOTIDE SEQUENCE [LARGE SCALE GENOMIC DNA]</scope>
    <source>
        <strain evidence="6 7">ARh 1</strain>
    </source>
</reference>
<dbReference type="AlphaFoldDB" id="W0DMQ8"/>
<dbReference type="Gene3D" id="3.40.50.12780">
    <property type="entry name" value="N-terminal domain of ligase-like"/>
    <property type="match status" value="1"/>
</dbReference>
<accession>W0DMQ8</accession>
<dbReference type="Pfam" id="PF13193">
    <property type="entry name" value="AMP-binding_C"/>
    <property type="match status" value="1"/>
</dbReference>
<evidence type="ECO:0000256" key="3">
    <source>
        <dbReference type="SAM" id="MobiDB-lite"/>
    </source>
</evidence>
<dbReference type="Proteomes" id="UP000005289">
    <property type="component" value="Chromosome"/>
</dbReference>
<dbReference type="EMBL" id="CP007029">
    <property type="protein sequence ID" value="AHE98273.1"/>
    <property type="molecule type" value="Genomic_DNA"/>
</dbReference>
<dbReference type="InterPro" id="IPR042099">
    <property type="entry name" value="ANL_N_sf"/>
</dbReference>
<dbReference type="SUPFAM" id="SSF56801">
    <property type="entry name" value="Acetyl-CoA synthetase-like"/>
    <property type="match status" value="1"/>
</dbReference>
<sequence length="453" mass="48878">MTSATDPCLVRAAARAFTDAPALLGPDVRLSFRELDRLVDARARSLAARGDSGNWVMHRATPAASSLIEFFALLRAGFNVLPVNPALPAQALSRLIERQGIAHCADAHADAARGQPNASAEADRNGPQTGELPAPAPLTGMLTSGSTGEPKLAVHNSRHHVLSAEGFAAAIPLGPGDRYLLALPWFHVGGLAILFRCLLHGAAIVLGGRAEDADFLRTMGATHVSVVETQLRRLLAAPDPLPRLRCLLLGGGPVRASVRNAALERGLPVWLSYGLTEMASAVIAEDPDGRVHRLPHRECRIASDGEILVRGGTLCLGYLDRGTLVPATDPDGWFHTRDLGEWNTCGFRVIGRLDNRFISGGENVQPEAIEAVLREHPAIAEAVVVPRPDDEFGQRPVAFLDCIGEIREDALRDWLRSRLNPWLLPVAFRSLPRNDGMKIRRADLLRLAAQPEP</sequence>
<dbReference type="InterPro" id="IPR000873">
    <property type="entry name" value="AMP-dep_synth/lig_dom"/>
</dbReference>
<evidence type="ECO:0000256" key="1">
    <source>
        <dbReference type="ARBA" id="ARBA00006432"/>
    </source>
</evidence>
<evidence type="ECO:0000313" key="6">
    <source>
        <dbReference type="EMBL" id="AHE98273.1"/>
    </source>
</evidence>
<dbReference type="RefSeq" id="WP_006747579.1">
    <property type="nucleotide sequence ID" value="NZ_CP007029.1"/>
</dbReference>
<dbReference type="GO" id="GO:0031956">
    <property type="term" value="F:medium-chain fatty acid-CoA ligase activity"/>
    <property type="evidence" value="ECO:0007669"/>
    <property type="project" value="TreeGrafter"/>
</dbReference>
<proteinExistence type="inferred from homology"/>
<dbReference type="PANTHER" id="PTHR43201:SF5">
    <property type="entry name" value="MEDIUM-CHAIN ACYL-COA LIGASE ACSF2, MITOCHONDRIAL"/>
    <property type="match status" value="1"/>
</dbReference>
<name>W0DMQ8_9GAMM</name>
<organism evidence="6 7">
    <name type="scientific">Thioalkalivibrio paradoxus ARh 1</name>
    <dbReference type="NCBI Taxonomy" id="713585"/>
    <lineage>
        <taxon>Bacteria</taxon>
        <taxon>Pseudomonadati</taxon>
        <taxon>Pseudomonadota</taxon>
        <taxon>Gammaproteobacteria</taxon>
        <taxon>Chromatiales</taxon>
        <taxon>Ectothiorhodospiraceae</taxon>
        <taxon>Thioalkalivibrio</taxon>
    </lineage>
</organism>
<evidence type="ECO:0000313" key="7">
    <source>
        <dbReference type="Proteomes" id="UP000005289"/>
    </source>
</evidence>
<dbReference type="GO" id="GO:0006631">
    <property type="term" value="P:fatty acid metabolic process"/>
    <property type="evidence" value="ECO:0007669"/>
    <property type="project" value="TreeGrafter"/>
</dbReference>
<evidence type="ECO:0000259" key="4">
    <source>
        <dbReference type="Pfam" id="PF00501"/>
    </source>
</evidence>
<keyword evidence="7" id="KW-1185">Reference proteome</keyword>
<dbReference type="HOGENOM" id="CLU_000022_59_0_6"/>
<dbReference type="PANTHER" id="PTHR43201">
    <property type="entry name" value="ACYL-COA SYNTHETASE"/>
    <property type="match status" value="1"/>
</dbReference>
<evidence type="ECO:0000256" key="2">
    <source>
        <dbReference type="ARBA" id="ARBA00022598"/>
    </source>
</evidence>
<evidence type="ECO:0000259" key="5">
    <source>
        <dbReference type="Pfam" id="PF13193"/>
    </source>
</evidence>